<dbReference type="AlphaFoldDB" id="A0A6A5QK66"/>
<gene>
    <name evidence="1" type="ORF">BDU57DRAFT_208703</name>
</gene>
<evidence type="ECO:0000313" key="1">
    <source>
        <dbReference type="EMBL" id="KAF1915853.1"/>
    </source>
</evidence>
<reference evidence="1" key="1">
    <citation type="journal article" date="2020" name="Stud. Mycol.">
        <title>101 Dothideomycetes genomes: a test case for predicting lifestyles and emergence of pathogens.</title>
        <authorList>
            <person name="Haridas S."/>
            <person name="Albert R."/>
            <person name="Binder M."/>
            <person name="Bloem J."/>
            <person name="Labutti K."/>
            <person name="Salamov A."/>
            <person name="Andreopoulos B."/>
            <person name="Baker S."/>
            <person name="Barry K."/>
            <person name="Bills G."/>
            <person name="Bluhm B."/>
            <person name="Cannon C."/>
            <person name="Castanera R."/>
            <person name="Culley D."/>
            <person name="Daum C."/>
            <person name="Ezra D."/>
            <person name="Gonzalez J."/>
            <person name="Henrissat B."/>
            <person name="Kuo A."/>
            <person name="Liang C."/>
            <person name="Lipzen A."/>
            <person name="Lutzoni F."/>
            <person name="Magnuson J."/>
            <person name="Mondo S."/>
            <person name="Nolan M."/>
            <person name="Ohm R."/>
            <person name="Pangilinan J."/>
            <person name="Park H.-J."/>
            <person name="Ramirez L."/>
            <person name="Alfaro M."/>
            <person name="Sun H."/>
            <person name="Tritt A."/>
            <person name="Yoshinaga Y."/>
            <person name="Zwiers L.-H."/>
            <person name="Turgeon B."/>
            <person name="Goodwin S."/>
            <person name="Spatafora J."/>
            <person name="Crous P."/>
            <person name="Grigoriev I."/>
        </authorList>
    </citation>
    <scope>NUCLEOTIDE SEQUENCE</scope>
    <source>
        <strain evidence="1">HMLAC05119</strain>
    </source>
</reference>
<sequence length="184" mass="20887">MLQTKLPYHQFSYSTSPSPRILPCPAQMKTRGSTSMTLSAACAKEPHADGTMQVAILHTSYHFGQVCLYDHHLATEVYVIVHLFLHSTYLFGPFGRTIILQTGWYKYLIVTCRYLLFAISSPLYYQEQLEQAALLTFQYQRVPQEARHSTSPRASANDHATRGIAAHKQIYFLTLHPLRAAPIT</sequence>
<proteinExistence type="predicted"/>
<dbReference type="Proteomes" id="UP000800096">
    <property type="component" value="Unassembled WGS sequence"/>
</dbReference>
<accession>A0A6A5QK66</accession>
<keyword evidence="2" id="KW-1185">Reference proteome</keyword>
<protein>
    <submittedName>
        <fullName evidence="1">Uncharacterized protein</fullName>
    </submittedName>
</protein>
<name>A0A6A5QK66_AMPQU</name>
<dbReference type="EMBL" id="ML979135">
    <property type="protein sequence ID" value="KAF1915853.1"/>
    <property type="molecule type" value="Genomic_DNA"/>
</dbReference>
<evidence type="ECO:0000313" key="2">
    <source>
        <dbReference type="Proteomes" id="UP000800096"/>
    </source>
</evidence>
<organism evidence="1 2">
    <name type="scientific">Ampelomyces quisqualis</name>
    <name type="common">Powdery mildew agent</name>
    <dbReference type="NCBI Taxonomy" id="50730"/>
    <lineage>
        <taxon>Eukaryota</taxon>
        <taxon>Fungi</taxon>
        <taxon>Dikarya</taxon>
        <taxon>Ascomycota</taxon>
        <taxon>Pezizomycotina</taxon>
        <taxon>Dothideomycetes</taxon>
        <taxon>Pleosporomycetidae</taxon>
        <taxon>Pleosporales</taxon>
        <taxon>Pleosporineae</taxon>
        <taxon>Phaeosphaeriaceae</taxon>
        <taxon>Ampelomyces</taxon>
    </lineage>
</organism>